<dbReference type="GO" id="GO:0006281">
    <property type="term" value="P:DNA repair"/>
    <property type="evidence" value="ECO:0007669"/>
    <property type="project" value="InterPro"/>
</dbReference>
<dbReference type="AlphaFoldDB" id="A0A1F5QCS5"/>
<evidence type="ECO:0000259" key="2">
    <source>
        <dbReference type="Pfam" id="PF01035"/>
    </source>
</evidence>
<feature type="domain" description="Methylated-DNA-[protein]-cysteine S-methyltransferase DNA binding" evidence="2">
    <location>
        <begin position="6"/>
        <end position="86"/>
    </location>
</feature>
<reference evidence="3 4" key="1">
    <citation type="journal article" date="2016" name="Nat. Commun.">
        <title>Thousands of microbial genomes shed light on interconnected biogeochemical processes in an aquifer system.</title>
        <authorList>
            <person name="Anantharaman K."/>
            <person name="Brown C.T."/>
            <person name="Hug L.A."/>
            <person name="Sharon I."/>
            <person name="Castelle C.J."/>
            <person name="Probst A.J."/>
            <person name="Thomas B.C."/>
            <person name="Singh A."/>
            <person name="Wilkins M.J."/>
            <person name="Karaoz U."/>
            <person name="Brodie E.L."/>
            <person name="Williams K.H."/>
            <person name="Hubbard S.S."/>
            <person name="Banfield J.F."/>
        </authorList>
    </citation>
    <scope>NUCLEOTIDE SEQUENCE [LARGE SCALE GENOMIC DNA]</scope>
</reference>
<evidence type="ECO:0000256" key="1">
    <source>
        <dbReference type="ARBA" id="ARBA00022763"/>
    </source>
</evidence>
<dbReference type="Gene3D" id="1.10.10.10">
    <property type="entry name" value="Winged helix-like DNA-binding domain superfamily/Winged helix DNA-binding domain"/>
    <property type="match status" value="1"/>
</dbReference>
<dbReference type="Proteomes" id="UP000177235">
    <property type="component" value="Unassembled WGS sequence"/>
</dbReference>
<dbReference type="CDD" id="cd06445">
    <property type="entry name" value="ATase"/>
    <property type="match status" value="1"/>
</dbReference>
<accession>A0A1F5QCS5</accession>
<dbReference type="SUPFAM" id="SSF46767">
    <property type="entry name" value="Methylated DNA-protein cysteine methyltransferase, C-terminal domain"/>
    <property type="match status" value="1"/>
</dbReference>
<dbReference type="PANTHER" id="PTHR42942">
    <property type="entry name" value="6-O-METHYLGUANINE DNA METHYLTRANSFERASE"/>
    <property type="match status" value="1"/>
</dbReference>
<sequence length="108" mass="12388">MPVDSFSERVIRVIGKIPKGKAATYGQIAAMVYSPRAARMVGQVLRHLPRRMTAPWHRVINSKGMISIENLNVPKPEQARRLQEEGIAVSFRDGNYWVDLKKYLWNPK</sequence>
<dbReference type="InterPro" id="IPR036388">
    <property type="entry name" value="WH-like_DNA-bd_sf"/>
</dbReference>
<dbReference type="InterPro" id="IPR036217">
    <property type="entry name" value="MethylDNA_cys_MeTrfase_DNAb"/>
</dbReference>
<dbReference type="Pfam" id="PF01035">
    <property type="entry name" value="DNA_binding_1"/>
    <property type="match status" value="1"/>
</dbReference>
<dbReference type="InterPro" id="IPR014048">
    <property type="entry name" value="MethylDNA_cys_MeTrfase_DNA-bd"/>
</dbReference>
<organism evidence="3 4">
    <name type="scientific">Candidatus Doudnabacteria bacterium RIFCSPLOWO2_02_FULL_48_13</name>
    <dbReference type="NCBI Taxonomy" id="1817845"/>
    <lineage>
        <taxon>Bacteria</taxon>
        <taxon>Candidatus Doudnaibacteriota</taxon>
    </lineage>
</organism>
<evidence type="ECO:0000313" key="3">
    <source>
        <dbReference type="EMBL" id="OGE99682.1"/>
    </source>
</evidence>
<gene>
    <name evidence="3" type="ORF">A3J05_00625</name>
</gene>
<dbReference type="EMBL" id="MFFF01000018">
    <property type="protein sequence ID" value="OGE99682.1"/>
    <property type="molecule type" value="Genomic_DNA"/>
</dbReference>
<keyword evidence="1" id="KW-0227">DNA damage</keyword>
<dbReference type="PANTHER" id="PTHR42942:SF1">
    <property type="entry name" value="ALKYLTRANSFERASE-LIKE PROTEIN 1"/>
    <property type="match status" value="1"/>
</dbReference>
<proteinExistence type="predicted"/>
<comment type="caution">
    <text evidence="3">The sequence shown here is derived from an EMBL/GenBank/DDBJ whole genome shotgun (WGS) entry which is preliminary data.</text>
</comment>
<evidence type="ECO:0000313" key="4">
    <source>
        <dbReference type="Proteomes" id="UP000177235"/>
    </source>
</evidence>
<dbReference type="GO" id="GO:0003824">
    <property type="term" value="F:catalytic activity"/>
    <property type="evidence" value="ECO:0007669"/>
    <property type="project" value="InterPro"/>
</dbReference>
<protein>
    <recommendedName>
        <fullName evidence="2">Methylated-DNA-[protein]-cysteine S-methyltransferase DNA binding domain-containing protein</fullName>
    </recommendedName>
</protein>
<dbReference type="InterPro" id="IPR052520">
    <property type="entry name" value="ATL_DNA_repair"/>
</dbReference>
<name>A0A1F5QCS5_9BACT</name>